<name>X1GUC8_9ZZZZ</name>
<sequence length="207" mass="24239">MNEERWEAFLSLWKPEKADLDAGGQGQGKFVLMGASEENILVVESVSDEIPYRCKFLQNDRKSSDKYYHSIKDFVPDAQPLNHKGTKIWVYSAKKEFLNAINSQEFVEAILETWWQILGDRFAAKISLFDEEMTSPKLPPLKEQLVLLENKKLENFGRVKRLALQFYEEPIPEIFQGVRIQRANMMITQVPFEVYEKDYQNRFSGYI</sequence>
<dbReference type="AlphaFoldDB" id="X1GUC8"/>
<comment type="caution">
    <text evidence="1">The sequence shown here is derived from an EMBL/GenBank/DDBJ whole genome shotgun (WGS) entry which is preliminary data.</text>
</comment>
<organism evidence="1">
    <name type="scientific">marine sediment metagenome</name>
    <dbReference type="NCBI Taxonomy" id="412755"/>
    <lineage>
        <taxon>unclassified sequences</taxon>
        <taxon>metagenomes</taxon>
        <taxon>ecological metagenomes</taxon>
    </lineage>
</organism>
<feature type="non-terminal residue" evidence="1">
    <location>
        <position position="207"/>
    </location>
</feature>
<dbReference type="EMBL" id="BARU01017642">
    <property type="protein sequence ID" value="GAH61501.1"/>
    <property type="molecule type" value="Genomic_DNA"/>
</dbReference>
<reference evidence="1" key="1">
    <citation type="journal article" date="2014" name="Front. Microbiol.">
        <title>High frequency of phylogenetically diverse reductive dehalogenase-homologous genes in deep subseafloor sedimentary metagenomes.</title>
        <authorList>
            <person name="Kawai M."/>
            <person name="Futagami T."/>
            <person name="Toyoda A."/>
            <person name="Takaki Y."/>
            <person name="Nishi S."/>
            <person name="Hori S."/>
            <person name="Arai W."/>
            <person name="Tsubouchi T."/>
            <person name="Morono Y."/>
            <person name="Uchiyama I."/>
            <person name="Ito T."/>
            <person name="Fujiyama A."/>
            <person name="Inagaki F."/>
            <person name="Takami H."/>
        </authorList>
    </citation>
    <scope>NUCLEOTIDE SEQUENCE</scope>
    <source>
        <strain evidence="1">Expedition CK06-06</strain>
    </source>
</reference>
<accession>X1GUC8</accession>
<protein>
    <submittedName>
        <fullName evidence="1">Uncharacterized protein</fullName>
    </submittedName>
</protein>
<proteinExistence type="predicted"/>
<evidence type="ECO:0000313" key="1">
    <source>
        <dbReference type="EMBL" id="GAH61501.1"/>
    </source>
</evidence>
<gene>
    <name evidence="1" type="ORF">S03H2_29240</name>
</gene>